<organism evidence="2 3">
    <name type="scientific">Hoeflea prorocentri</name>
    <dbReference type="NCBI Taxonomy" id="1922333"/>
    <lineage>
        <taxon>Bacteria</taxon>
        <taxon>Pseudomonadati</taxon>
        <taxon>Pseudomonadota</taxon>
        <taxon>Alphaproteobacteria</taxon>
        <taxon>Hyphomicrobiales</taxon>
        <taxon>Rhizobiaceae</taxon>
        <taxon>Hoeflea</taxon>
    </lineage>
</organism>
<sequence>MTDSITYLVIDMKPLLNLYHLSTKHGVNGAQALTGRNYQIVILDEVLKELVESKRQVRMWLEKRPGVIFDRAKVNHTNLEETKRRFLPPPDGGIYKKGQLADTAIVKYISKNKSRTFTIISHDSDLIEWPERIRQALRQPGTGETRKGKRPRVDFLAQTDLDRAELKRLSKTHAHAGLPGFFLNEAVNGRLTGDQYQQLMKHTEIRNLSPDYQRVFTPHDIEALRRHYGAGGKEVFIGARHFARLDKTDPAFRSGGKTARDLGIVGLGSVGLEETVRRLGGAANVAEIGLVANEVQDHLKAGNEDEAFKTIVRFAAETVGGSAAGAAAAGAATVLAGAVGITLAPWALLATGVVAAMAGSLAVGEPAENLAADFARHMAGRHGKDDFTLDLLIEEARRFATGRGVDPDRFDEMLTPQKAGRLRALTENVEKGDRLPHRSPSEITLRGFTVDPSDPSYLVDDEAHYFNIRDGRGGEWQLTVDHKAIDNAPIMREDGHAFKRIEMDDGTFFYSPKSRSIYAYVPRLYPALQRGERAIDPPSAPSPTGFLEPASPHYDPEMKIDFFGRPMRAGDLVDGDPDVGDVSYYPGDSDGNLTSGPRRPRFRKVPIMDLLLKDGVLRNEHGEVIRASTGRPAGGVYDRFVNMQLMSDDGSPVEGRTGRSRVGARFIHSSGTDVGLGELFRHLQLLPDVDGDLRSPALGKRRQRQPLYWILHRELPSPEDYVLQRSGFEPGHVRRQLKAANRFVKTDGHLFGQRPPFAPVPTPRPDRPTPQTGPFPFRRQIL</sequence>
<protein>
    <submittedName>
        <fullName evidence="2">Uncharacterized protein</fullName>
    </submittedName>
</protein>
<feature type="region of interest" description="Disordered" evidence="1">
    <location>
        <begin position="748"/>
        <end position="782"/>
    </location>
</feature>
<dbReference type="RefSeq" id="WP_267990212.1">
    <property type="nucleotide sequence ID" value="NZ_JAPJZI010000001.1"/>
</dbReference>
<reference evidence="2" key="1">
    <citation type="submission" date="2022-11" db="EMBL/GenBank/DDBJ databases">
        <title>Draft genome sequence of Hoeflea poritis E7-10 and Hoeflea prorocentri PM5-8, separated from scleractinian coral Porites lutea and marine dinoflagellate.</title>
        <authorList>
            <person name="Zhang G."/>
            <person name="Wei Q."/>
            <person name="Cai L."/>
        </authorList>
    </citation>
    <scope>NUCLEOTIDE SEQUENCE</scope>
    <source>
        <strain evidence="2">PM5-8</strain>
    </source>
</reference>
<proteinExistence type="predicted"/>
<dbReference type="EMBL" id="JAPJZI010000001">
    <property type="protein sequence ID" value="MDA5398808.1"/>
    <property type="molecule type" value="Genomic_DNA"/>
</dbReference>
<keyword evidence="3" id="KW-1185">Reference proteome</keyword>
<name>A0A9X3UHM2_9HYPH</name>
<evidence type="ECO:0000313" key="2">
    <source>
        <dbReference type="EMBL" id="MDA5398808.1"/>
    </source>
</evidence>
<accession>A0A9X3UHM2</accession>
<evidence type="ECO:0000313" key="3">
    <source>
        <dbReference type="Proteomes" id="UP001151234"/>
    </source>
</evidence>
<dbReference type="Proteomes" id="UP001151234">
    <property type="component" value="Unassembled WGS sequence"/>
</dbReference>
<dbReference type="AlphaFoldDB" id="A0A9X3UHM2"/>
<comment type="caution">
    <text evidence="2">The sequence shown here is derived from an EMBL/GenBank/DDBJ whole genome shotgun (WGS) entry which is preliminary data.</text>
</comment>
<gene>
    <name evidence="2" type="ORF">OQ273_09530</name>
</gene>
<evidence type="ECO:0000256" key="1">
    <source>
        <dbReference type="SAM" id="MobiDB-lite"/>
    </source>
</evidence>